<dbReference type="SUPFAM" id="SSF50494">
    <property type="entry name" value="Trypsin-like serine proteases"/>
    <property type="match status" value="2"/>
</dbReference>
<organism evidence="4 5">
    <name type="scientific">Smittium megazygosporum</name>
    <dbReference type="NCBI Taxonomy" id="133381"/>
    <lineage>
        <taxon>Eukaryota</taxon>
        <taxon>Fungi</taxon>
        <taxon>Fungi incertae sedis</taxon>
        <taxon>Zoopagomycota</taxon>
        <taxon>Kickxellomycotina</taxon>
        <taxon>Harpellomycetes</taxon>
        <taxon>Harpellales</taxon>
        <taxon>Legeriomycetaceae</taxon>
        <taxon>Smittium</taxon>
    </lineage>
</organism>
<protein>
    <recommendedName>
        <fullName evidence="3">PDZ domain-containing protein</fullName>
    </recommendedName>
</protein>
<keyword evidence="5" id="KW-1185">Reference proteome</keyword>
<dbReference type="OrthoDB" id="4217619at2759"/>
<dbReference type="STRING" id="133381.A0A2T9ZL99"/>
<dbReference type="GO" id="GO:0004252">
    <property type="term" value="F:serine-type endopeptidase activity"/>
    <property type="evidence" value="ECO:0007669"/>
    <property type="project" value="InterPro"/>
</dbReference>
<feature type="region of interest" description="Disordered" evidence="2">
    <location>
        <begin position="34"/>
        <end position="53"/>
    </location>
</feature>
<dbReference type="SMART" id="SM00228">
    <property type="entry name" value="PDZ"/>
    <property type="match status" value="3"/>
</dbReference>
<evidence type="ECO:0000256" key="1">
    <source>
        <dbReference type="ARBA" id="ARBA00010541"/>
    </source>
</evidence>
<dbReference type="AlphaFoldDB" id="A0A2T9ZL99"/>
<sequence length="1097" mass="121612">MDSTKKGPRKERTSSIDGLHTNASSFPSAVEDISHYNMKDASPPKASVVRQDHVSSEAVENYISPSKDTNNINDDFSVSALEDGTVVARRPSRKISSSSLYQRKKSLAQSDLMAVFFYPNIVRQPTITEVPFEPKELEGHEALGSTDSEVSLKMSWEPTLERAIKSIVSIKANCVRSFDTETSGTYTATGFVVDAKRGIVLSNRHVVNPAPIVATGVFTNYEEVELMPIYYDPVHDFGFFKFDPSKLKFMDVSEISLAPHKAKVGMEIRVVGNDAGEKLSILAGTLARLDRNAPDYGSGEYNDFNTFYLQAASGTSGGSSGSPVLDIYGDAVALNAGGSNKASSSYYLPLNRVVAALKHIQQGKCVPRGTIQTELEHLPYDELRRLGLTLEIEKSMRERYPRENGMLCVKNVLPKGPADQILHAGDIVVALNGIPVSNFIMVSSELDTSVGNIVKLTILRCKKAYIVECKVQDLYEITPSRFVEVAGGVVNDLSYQFARSYSIPAAGVYVAASGQMLGSASVWRGSIVLSINHTPTNNLDDLIKVIGTLKAGSRVPVKYITLDQQHREKLMIMNVVCHWHPFRLATRSRETGLWEYTDLKKPDFGGQIEPQTVKFPKFSNSMRLASLIWSSMVSIDFHIPYLIDGMTTTQFYGPGYVIDKEKGLILCDRDTVPISMGDLYVTFAQSLVITAKIFFLHPVYNFTIIQYNPKLLGETLVQELVFSEDYYSGKKRLDQGDPVVLVATGNDQNHIVRRTIVSSRSILSTRECAPPRWRSTNTEGIYLEDQPSCQGGVLCDEDGKVQSLWVNFSTQDSKHNESSFMAGIDPSTIRPVIESLKTGVKLNIYSLDLELWTVKPAAARSLGLSNKRMIEMQEKSHIYSNFYYVLSILNKQSQSSKLIKAGDLILELDGKFVTDVSQVAVIYDKSSVQITVLRDGNELELTVTASELPIIETERIIGWSGSIIQEPYRAVLEQVKSLPSNVYVTCTLFGSPASSYGLKPGVWITHVEGRPVSDISSFLREIKKINKTSNKVQGLGETDTDKEQSSIESGYTRLNVVNKVGFSKVISIKLDEHYWPSMEISRDQNSQLGWFVDFNIG</sequence>
<comment type="similarity">
    <text evidence="1">Belongs to the peptidase S1C family.</text>
</comment>
<evidence type="ECO:0000313" key="4">
    <source>
        <dbReference type="EMBL" id="PVV05330.1"/>
    </source>
</evidence>
<dbReference type="Gene3D" id="2.30.42.10">
    <property type="match status" value="3"/>
</dbReference>
<dbReference type="Gene3D" id="2.40.10.120">
    <property type="match status" value="1"/>
</dbReference>
<dbReference type="EMBL" id="MBFS01000015">
    <property type="protein sequence ID" value="PVV05330.1"/>
    <property type="molecule type" value="Genomic_DNA"/>
</dbReference>
<name>A0A2T9ZL99_9FUNG</name>
<evidence type="ECO:0000313" key="5">
    <source>
        <dbReference type="Proteomes" id="UP000245609"/>
    </source>
</evidence>
<comment type="caution">
    <text evidence="4">The sequence shown here is derived from an EMBL/GenBank/DDBJ whole genome shotgun (WGS) entry which is preliminary data.</text>
</comment>
<dbReference type="InterPro" id="IPR009003">
    <property type="entry name" value="Peptidase_S1_PA"/>
</dbReference>
<dbReference type="Pfam" id="PF13365">
    <property type="entry name" value="Trypsin_2"/>
    <property type="match status" value="1"/>
</dbReference>
<dbReference type="PANTHER" id="PTHR46366">
    <property type="entry name" value="PRO-APOPTOTIC SERINE PROTEASE NMA111"/>
    <property type="match status" value="1"/>
</dbReference>
<dbReference type="InterPro" id="IPR036034">
    <property type="entry name" value="PDZ_sf"/>
</dbReference>
<dbReference type="PROSITE" id="PS50106">
    <property type="entry name" value="PDZ"/>
    <property type="match status" value="1"/>
</dbReference>
<feature type="domain" description="PDZ" evidence="3">
    <location>
        <begin position="372"/>
        <end position="438"/>
    </location>
</feature>
<dbReference type="CDD" id="cd06719">
    <property type="entry name" value="PDZ2-4_Nma111p-like"/>
    <property type="match status" value="1"/>
</dbReference>
<dbReference type="GO" id="GO:0006508">
    <property type="term" value="P:proteolysis"/>
    <property type="evidence" value="ECO:0007669"/>
    <property type="project" value="InterPro"/>
</dbReference>
<evidence type="ECO:0000259" key="3">
    <source>
        <dbReference type="PROSITE" id="PS50106"/>
    </source>
</evidence>
<dbReference type="Pfam" id="PF00595">
    <property type="entry name" value="PDZ"/>
    <property type="match status" value="1"/>
</dbReference>
<dbReference type="SUPFAM" id="SSF50156">
    <property type="entry name" value="PDZ domain-like"/>
    <property type="match status" value="3"/>
</dbReference>
<dbReference type="Pfam" id="PF12812">
    <property type="entry name" value="PDZ_1"/>
    <property type="match status" value="2"/>
</dbReference>
<gene>
    <name evidence="4" type="ORF">BB560_000160</name>
</gene>
<dbReference type="InterPro" id="IPR025926">
    <property type="entry name" value="PDZ-like_dom"/>
</dbReference>
<dbReference type="InterPro" id="IPR001940">
    <property type="entry name" value="Peptidase_S1C"/>
</dbReference>
<dbReference type="PRINTS" id="PR00834">
    <property type="entry name" value="PROTEASES2C"/>
</dbReference>
<dbReference type="Proteomes" id="UP000245609">
    <property type="component" value="Unassembled WGS sequence"/>
</dbReference>
<evidence type="ECO:0000256" key="2">
    <source>
        <dbReference type="SAM" id="MobiDB-lite"/>
    </source>
</evidence>
<proteinExistence type="inferred from homology"/>
<dbReference type="InterPro" id="IPR001478">
    <property type="entry name" value="PDZ"/>
</dbReference>
<accession>A0A2T9ZL99</accession>
<reference evidence="4 5" key="1">
    <citation type="journal article" date="2018" name="MBio">
        <title>Comparative Genomics Reveals the Core Gene Toolbox for the Fungus-Insect Symbiosis.</title>
        <authorList>
            <person name="Wang Y."/>
            <person name="Stata M."/>
            <person name="Wang W."/>
            <person name="Stajich J.E."/>
            <person name="White M.M."/>
            <person name="Moncalvo J.M."/>
        </authorList>
    </citation>
    <scope>NUCLEOTIDE SEQUENCE [LARGE SCALE GENOMIC DNA]</scope>
    <source>
        <strain evidence="4 5">SC-DP-2</strain>
    </source>
</reference>
<dbReference type="PANTHER" id="PTHR46366:SF1">
    <property type="entry name" value="PDZ DOMAIN-CONTAINING PROTEIN C1685.05"/>
    <property type="match status" value="1"/>
</dbReference>
<feature type="region of interest" description="Disordered" evidence="2">
    <location>
        <begin position="1"/>
        <end position="24"/>
    </location>
</feature>